<sequence>MNHYAVTPGDFLYGGRPIVYALLAASDPALVRGLKTLYRVNRGIYGPYPDHIEEHSTDSDESRRSRGLIVHIELSTIRDTEPSTHISKLPGAPTVIKADTKDKDPGVEVTENLNTALPQNTEGEVTRVEGAGSRSRTRGRNYRESLGSSASMVLG</sequence>
<dbReference type="Proteomes" id="UP000518752">
    <property type="component" value="Unassembled WGS sequence"/>
</dbReference>
<reference evidence="2 3" key="1">
    <citation type="journal article" date="2020" name="ISME J.">
        <title>Uncovering the hidden diversity of litter-decomposition mechanisms in mushroom-forming fungi.</title>
        <authorList>
            <person name="Floudas D."/>
            <person name="Bentzer J."/>
            <person name="Ahren D."/>
            <person name="Johansson T."/>
            <person name="Persson P."/>
            <person name="Tunlid A."/>
        </authorList>
    </citation>
    <scope>NUCLEOTIDE SEQUENCE [LARGE SCALE GENOMIC DNA]</scope>
    <source>
        <strain evidence="2 3">CBS 406.79</strain>
    </source>
</reference>
<dbReference type="OrthoDB" id="3251871at2759"/>
<comment type="caution">
    <text evidence="2">The sequence shown here is derived from an EMBL/GenBank/DDBJ whole genome shotgun (WGS) entry which is preliminary data.</text>
</comment>
<dbReference type="AlphaFoldDB" id="A0A8H5GV83"/>
<protein>
    <submittedName>
        <fullName evidence="2">Uncharacterized protein</fullName>
    </submittedName>
</protein>
<evidence type="ECO:0000313" key="3">
    <source>
        <dbReference type="Proteomes" id="UP000518752"/>
    </source>
</evidence>
<keyword evidence="3" id="KW-1185">Reference proteome</keyword>
<feature type="compositionally biased region" description="Polar residues" evidence="1">
    <location>
        <begin position="146"/>
        <end position="155"/>
    </location>
</feature>
<dbReference type="EMBL" id="JAACJN010000116">
    <property type="protein sequence ID" value="KAF5371430.1"/>
    <property type="molecule type" value="Genomic_DNA"/>
</dbReference>
<proteinExistence type="predicted"/>
<organism evidence="2 3">
    <name type="scientific">Collybiopsis confluens</name>
    <dbReference type="NCBI Taxonomy" id="2823264"/>
    <lineage>
        <taxon>Eukaryota</taxon>
        <taxon>Fungi</taxon>
        <taxon>Dikarya</taxon>
        <taxon>Basidiomycota</taxon>
        <taxon>Agaricomycotina</taxon>
        <taxon>Agaricomycetes</taxon>
        <taxon>Agaricomycetidae</taxon>
        <taxon>Agaricales</taxon>
        <taxon>Marasmiineae</taxon>
        <taxon>Omphalotaceae</taxon>
        <taxon>Collybiopsis</taxon>
    </lineage>
</organism>
<evidence type="ECO:0000256" key="1">
    <source>
        <dbReference type="SAM" id="MobiDB-lite"/>
    </source>
</evidence>
<feature type="region of interest" description="Disordered" evidence="1">
    <location>
        <begin position="124"/>
        <end position="155"/>
    </location>
</feature>
<name>A0A8H5GV83_9AGAR</name>
<accession>A0A8H5GV83</accession>
<gene>
    <name evidence="2" type="ORF">D9757_010014</name>
</gene>
<evidence type="ECO:0000313" key="2">
    <source>
        <dbReference type="EMBL" id="KAF5371430.1"/>
    </source>
</evidence>